<dbReference type="NCBIfam" id="TIGR03725">
    <property type="entry name" value="T6A_YeaZ"/>
    <property type="match status" value="1"/>
</dbReference>
<dbReference type="EMBL" id="UINC01050868">
    <property type="protein sequence ID" value="SVB64347.1"/>
    <property type="molecule type" value="Genomic_DNA"/>
</dbReference>
<name>A0A382FQG1_9ZZZZ</name>
<proteinExistence type="predicted"/>
<sequence length="233" mass="24686">MLILGIESAGPQVGCAIGGHEGVLASAHAGKGRRHAENLAPQIDFVRRQAGIELSDLGAVAVDVGPGLFTGLRVGIATAVAISHALGVPMIPVTSPDLMAFPARWSGKLIVTALDARRGELFTAHFRKVPGGIQRVREVNVCTPDDLAGELAVADEPALLVGDGALRYADTFHGIGRIEMAEQGLALPSARSLVQLAHARAMREEFVQPWELEPVYLRRPDAEINWSTREGGA</sequence>
<dbReference type="PANTHER" id="PTHR11735:SF11">
    <property type="entry name" value="TRNA THREONYLCARBAMOYLADENOSINE BIOSYNTHESIS PROTEIN TSAB"/>
    <property type="match status" value="1"/>
</dbReference>
<dbReference type="InterPro" id="IPR043129">
    <property type="entry name" value="ATPase_NBD"/>
</dbReference>
<dbReference type="InterPro" id="IPR000905">
    <property type="entry name" value="Gcp-like_dom"/>
</dbReference>
<gene>
    <name evidence="2" type="ORF">METZ01_LOCUS217201</name>
</gene>
<dbReference type="SUPFAM" id="SSF53067">
    <property type="entry name" value="Actin-like ATPase domain"/>
    <property type="match status" value="2"/>
</dbReference>
<dbReference type="PANTHER" id="PTHR11735">
    <property type="entry name" value="TRNA N6-ADENOSINE THREONYLCARBAMOYLTRANSFERASE"/>
    <property type="match status" value="1"/>
</dbReference>
<dbReference type="Pfam" id="PF00814">
    <property type="entry name" value="TsaD"/>
    <property type="match status" value="1"/>
</dbReference>
<organism evidence="2">
    <name type="scientific">marine metagenome</name>
    <dbReference type="NCBI Taxonomy" id="408172"/>
    <lineage>
        <taxon>unclassified sequences</taxon>
        <taxon>metagenomes</taxon>
        <taxon>ecological metagenomes</taxon>
    </lineage>
</organism>
<feature type="domain" description="Gcp-like" evidence="1">
    <location>
        <begin position="33"/>
        <end position="226"/>
    </location>
</feature>
<dbReference type="InterPro" id="IPR022496">
    <property type="entry name" value="T6A_TsaB"/>
</dbReference>
<dbReference type="GO" id="GO:0002949">
    <property type="term" value="P:tRNA threonylcarbamoyladenosine modification"/>
    <property type="evidence" value="ECO:0007669"/>
    <property type="project" value="InterPro"/>
</dbReference>
<accession>A0A382FQG1</accession>
<protein>
    <recommendedName>
        <fullName evidence="1">Gcp-like domain-containing protein</fullName>
    </recommendedName>
</protein>
<dbReference type="AlphaFoldDB" id="A0A382FQG1"/>
<evidence type="ECO:0000313" key="2">
    <source>
        <dbReference type="EMBL" id="SVB64347.1"/>
    </source>
</evidence>
<dbReference type="Gene3D" id="3.30.420.40">
    <property type="match status" value="2"/>
</dbReference>
<reference evidence="2" key="1">
    <citation type="submission" date="2018-05" db="EMBL/GenBank/DDBJ databases">
        <authorList>
            <person name="Lanie J.A."/>
            <person name="Ng W.-L."/>
            <person name="Kazmierczak K.M."/>
            <person name="Andrzejewski T.M."/>
            <person name="Davidsen T.M."/>
            <person name="Wayne K.J."/>
            <person name="Tettelin H."/>
            <person name="Glass J.I."/>
            <person name="Rusch D."/>
            <person name="Podicherti R."/>
            <person name="Tsui H.-C.T."/>
            <person name="Winkler M.E."/>
        </authorList>
    </citation>
    <scope>NUCLEOTIDE SEQUENCE</scope>
</reference>
<dbReference type="CDD" id="cd24032">
    <property type="entry name" value="ASKHA_NBD_TsaB"/>
    <property type="match status" value="1"/>
</dbReference>
<evidence type="ECO:0000259" key="1">
    <source>
        <dbReference type="Pfam" id="PF00814"/>
    </source>
</evidence>
<dbReference type="GO" id="GO:0005829">
    <property type="term" value="C:cytosol"/>
    <property type="evidence" value="ECO:0007669"/>
    <property type="project" value="TreeGrafter"/>
</dbReference>